<proteinExistence type="inferred from homology"/>
<evidence type="ECO:0000256" key="7">
    <source>
        <dbReference type="ARBA" id="ARBA00047599"/>
    </source>
</evidence>
<gene>
    <name evidence="9" type="ORF">H9751_05260</name>
</gene>
<dbReference type="InterPro" id="IPR023753">
    <property type="entry name" value="FAD/NAD-binding_dom"/>
</dbReference>
<comment type="catalytic activity">
    <reaction evidence="7">
        <text>a quinone + NADH + H(+) = a quinol + NAD(+)</text>
        <dbReference type="Rhea" id="RHEA:46160"/>
        <dbReference type="ChEBI" id="CHEBI:15378"/>
        <dbReference type="ChEBI" id="CHEBI:24646"/>
        <dbReference type="ChEBI" id="CHEBI:57540"/>
        <dbReference type="ChEBI" id="CHEBI:57945"/>
        <dbReference type="ChEBI" id="CHEBI:132124"/>
        <dbReference type="EC" id="1.6.5.9"/>
    </reaction>
</comment>
<evidence type="ECO:0000259" key="8">
    <source>
        <dbReference type="Pfam" id="PF07992"/>
    </source>
</evidence>
<dbReference type="PANTHER" id="PTHR43706">
    <property type="entry name" value="NADH DEHYDROGENASE"/>
    <property type="match status" value="1"/>
</dbReference>
<dbReference type="AlphaFoldDB" id="A0A9D2QE76"/>
<comment type="similarity">
    <text evidence="1">Belongs to the NADH dehydrogenase family.</text>
</comment>
<dbReference type="GO" id="GO:0050136">
    <property type="term" value="F:NADH dehydrogenase (quinone) (non-electrogenic) activity"/>
    <property type="evidence" value="ECO:0007669"/>
    <property type="project" value="UniProtKB-EC"/>
</dbReference>
<keyword evidence="3" id="KW-0285">Flavoprotein</keyword>
<dbReference type="EC" id="1.6.5.9" evidence="2"/>
<dbReference type="InterPro" id="IPR045024">
    <property type="entry name" value="NDH-2"/>
</dbReference>
<dbReference type="EMBL" id="DWVP01000013">
    <property type="protein sequence ID" value="HJC84940.1"/>
    <property type="molecule type" value="Genomic_DNA"/>
</dbReference>
<keyword evidence="4" id="KW-0274">FAD</keyword>
<evidence type="ECO:0000256" key="6">
    <source>
        <dbReference type="ARBA" id="ARBA00023027"/>
    </source>
</evidence>
<evidence type="ECO:0000256" key="2">
    <source>
        <dbReference type="ARBA" id="ARBA00012637"/>
    </source>
</evidence>
<accession>A0A9D2QE76</accession>
<dbReference type="Proteomes" id="UP000823858">
    <property type="component" value="Unassembled WGS sequence"/>
</dbReference>
<dbReference type="SUPFAM" id="SSF51905">
    <property type="entry name" value="FAD/NAD(P)-binding domain"/>
    <property type="match status" value="1"/>
</dbReference>
<feature type="domain" description="FAD/NAD(P)-binding" evidence="8">
    <location>
        <begin position="13"/>
        <end position="339"/>
    </location>
</feature>
<evidence type="ECO:0000313" key="10">
    <source>
        <dbReference type="Proteomes" id="UP000823858"/>
    </source>
</evidence>
<protein>
    <recommendedName>
        <fullName evidence="2">NADH:ubiquinone reductase (non-electrogenic)</fullName>
        <ecNumber evidence="2">1.6.5.9</ecNumber>
    </recommendedName>
</protein>
<evidence type="ECO:0000256" key="1">
    <source>
        <dbReference type="ARBA" id="ARBA00005272"/>
    </source>
</evidence>
<evidence type="ECO:0000313" key="9">
    <source>
        <dbReference type="EMBL" id="HJC84940.1"/>
    </source>
</evidence>
<dbReference type="PANTHER" id="PTHR43706:SF47">
    <property type="entry name" value="EXTERNAL NADH-UBIQUINONE OXIDOREDUCTASE 1, MITOCHONDRIAL-RELATED"/>
    <property type="match status" value="1"/>
</dbReference>
<dbReference type="Gene3D" id="3.50.50.100">
    <property type="match status" value="1"/>
</dbReference>
<evidence type="ECO:0000256" key="4">
    <source>
        <dbReference type="ARBA" id="ARBA00022827"/>
    </source>
</evidence>
<reference evidence="9" key="2">
    <citation type="submission" date="2021-04" db="EMBL/GenBank/DDBJ databases">
        <authorList>
            <person name="Gilroy R."/>
        </authorList>
    </citation>
    <scope>NUCLEOTIDE SEQUENCE</scope>
    <source>
        <strain evidence="9">ChiHjej13B12-4958</strain>
    </source>
</reference>
<evidence type="ECO:0000256" key="5">
    <source>
        <dbReference type="ARBA" id="ARBA00023002"/>
    </source>
</evidence>
<name>A0A9D2QE76_9CORY</name>
<dbReference type="PRINTS" id="PR00411">
    <property type="entry name" value="PNDRDTASEI"/>
</dbReference>
<dbReference type="Pfam" id="PF07992">
    <property type="entry name" value="Pyr_redox_2"/>
    <property type="match status" value="1"/>
</dbReference>
<dbReference type="InterPro" id="IPR036188">
    <property type="entry name" value="FAD/NAD-bd_sf"/>
</dbReference>
<evidence type="ECO:0000256" key="3">
    <source>
        <dbReference type="ARBA" id="ARBA00022630"/>
    </source>
</evidence>
<keyword evidence="6" id="KW-0520">NAD</keyword>
<organism evidence="9 10">
    <name type="scientific">Candidatus Corynebacterium faecigallinarum</name>
    <dbReference type="NCBI Taxonomy" id="2838528"/>
    <lineage>
        <taxon>Bacteria</taxon>
        <taxon>Bacillati</taxon>
        <taxon>Actinomycetota</taxon>
        <taxon>Actinomycetes</taxon>
        <taxon>Mycobacteriales</taxon>
        <taxon>Corynebacteriaceae</taxon>
        <taxon>Corynebacterium</taxon>
    </lineage>
</organism>
<dbReference type="PRINTS" id="PR00368">
    <property type="entry name" value="FADPNR"/>
</dbReference>
<reference evidence="9" key="1">
    <citation type="journal article" date="2021" name="PeerJ">
        <title>Extensive microbial diversity within the chicken gut microbiome revealed by metagenomics and culture.</title>
        <authorList>
            <person name="Gilroy R."/>
            <person name="Ravi A."/>
            <person name="Getino M."/>
            <person name="Pursley I."/>
            <person name="Horton D.L."/>
            <person name="Alikhan N.F."/>
            <person name="Baker D."/>
            <person name="Gharbi K."/>
            <person name="Hall N."/>
            <person name="Watson M."/>
            <person name="Adriaenssens E.M."/>
            <person name="Foster-Nyarko E."/>
            <person name="Jarju S."/>
            <person name="Secka A."/>
            <person name="Antonio M."/>
            <person name="Oren A."/>
            <person name="Chaudhuri R.R."/>
            <person name="La Ragione R."/>
            <person name="Hildebrand F."/>
            <person name="Pallen M.J."/>
        </authorList>
    </citation>
    <scope>NUCLEOTIDE SEQUENCE</scope>
    <source>
        <strain evidence="9">ChiHjej13B12-4958</strain>
    </source>
</reference>
<sequence>MTPTPTRPSGRHHVVIIGGGFGGLFAAQKFAGADVDVTLIDRTNHHLFQPLLYQVATGVLSSGEIAPTIRQILRKQRNARVIKAEVRDVNVAEKTVTGDLGGKDVVLSYDSLIVAAGAGQSYFGNDHFAEFAPGMKSIDDALELRARITGAFERAEITEDPEEKKRLLTFVVVGAGPTGVELAGQLAEMAHRTLRNEFRRTDTEQTRILLVDGGPQVLPPFGKKLGRKAHKTLNKLGVEVVTDSLVTNVDKNGVTWKNMKTEEETSVAAYCKIWSAGVAASPLGKHIADQIDGVEADRAGRVPVNSDLSVGDHKEIFIIGDMMSYDKLPGLAQVAIQGGVHAASIIINEVESGAGERPAFEYFDKGTMAIVSRFNAVVKLGKTEISGFPGWLMWLAVHLMFMVGFRNRFVAAYSWGMNTVSPNRWHLVATRQQLHARNAFSKLRALEDEADVRSIEVRDNLKFGEGRDVKTVSD</sequence>
<keyword evidence="5" id="KW-0560">Oxidoreductase</keyword>
<comment type="caution">
    <text evidence="9">The sequence shown here is derived from an EMBL/GenBank/DDBJ whole genome shotgun (WGS) entry which is preliminary data.</text>
</comment>